<evidence type="ECO:0000313" key="1">
    <source>
        <dbReference type="EMBL" id="WEW58719.1"/>
    </source>
</evidence>
<proteinExistence type="predicted"/>
<protein>
    <submittedName>
        <fullName evidence="1">Uncharacterized protein</fullName>
    </submittedName>
</protein>
<dbReference type="InterPro" id="IPR022190">
    <property type="entry name" value="DUF3716"/>
</dbReference>
<sequence length="170" mass="19042">MTEEKSELVVMAEQLLKKSIKIMQNLAAIVFTENSVLHENVKMMNLTQPGNHKTVLTQSHKKLQEEACQQCKDGYRSFADCMMIADCFEDACVKCYVNSMTKQCSFQAKKAELKGVELIGEGVEMADLNDEKERVAEDADDVIKDLVHQCEQSADDVAAGRLLNFDDLVS</sequence>
<reference evidence="1" key="1">
    <citation type="submission" date="2023-03" db="EMBL/GenBank/DDBJ databases">
        <title>Emydomyces testavorans Genome Sequence.</title>
        <authorList>
            <person name="Hoyer L."/>
        </authorList>
    </citation>
    <scope>NUCLEOTIDE SEQUENCE</scope>
    <source>
        <strain evidence="1">16-2883</strain>
    </source>
</reference>
<evidence type="ECO:0000313" key="2">
    <source>
        <dbReference type="Proteomes" id="UP001219355"/>
    </source>
</evidence>
<keyword evidence="2" id="KW-1185">Reference proteome</keyword>
<organism evidence="1 2">
    <name type="scientific">Emydomyces testavorans</name>
    <dbReference type="NCBI Taxonomy" id="2070801"/>
    <lineage>
        <taxon>Eukaryota</taxon>
        <taxon>Fungi</taxon>
        <taxon>Dikarya</taxon>
        <taxon>Ascomycota</taxon>
        <taxon>Pezizomycotina</taxon>
        <taxon>Eurotiomycetes</taxon>
        <taxon>Eurotiomycetidae</taxon>
        <taxon>Onygenales</taxon>
        <taxon>Nannizziopsiaceae</taxon>
        <taxon>Emydomyces</taxon>
    </lineage>
</organism>
<name>A0AAF0DHE9_9EURO</name>
<dbReference type="Proteomes" id="UP001219355">
    <property type="component" value="Chromosome 2"/>
</dbReference>
<accession>A0AAF0DHE9</accession>
<dbReference type="EMBL" id="CP120628">
    <property type="protein sequence ID" value="WEW58719.1"/>
    <property type="molecule type" value="Genomic_DNA"/>
</dbReference>
<gene>
    <name evidence="1" type="ORF">PRK78_004187</name>
</gene>
<dbReference type="Pfam" id="PF12511">
    <property type="entry name" value="DUF3716"/>
    <property type="match status" value="1"/>
</dbReference>
<dbReference type="AlphaFoldDB" id="A0AAF0DHE9"/>